<accession>A0A385Z748</accession>
<gene>
    <name evidence="5" type="ORF">D3880_17705</name>
</gene>
<dbReference type="Gene3D" id="1.10.10.10">
    <property type="entry name" value="Winged helix-like DNA-binding domain superfamily/Winged helix DNA-binding domain"/>
    <property type="match status" value="1"/>
</dbReference>
<dbReference type="InterPro" id="IPR059106">
    <property type="entry name" value="WHD_MalT"/>
</dbReference>
<evidence type="ECO:0000259" key="4">
    <source>
        <dbReference type="PROSITE" id="PS50043"/>
    </source>
</evidence>
<dbReference type="SUPFAM" id="SSF52540">
    <property type="entry name" value="P-loop containing nucleoside triphosphate hydrolases"/>
    <property type="match status" value="1"/>
</dbReference>
<feature type="domain" description="HTH luxR-type" evidence="4">
    <location>
        <begin position="847"/>
        <end position="912"/>
    </location>
</feature>
<name>A0A385Z748_9PSED</name>
<keyword evidence="1" id="KW-0805">Transcription regulation</keyword>
<dbReference type="Gene3D" id="3.40.50.300">
    <property type="entry name" value="P-loop containing nucleotide triphosphate hydrolases"/>
    <property type="match status" value="1"/>
</dbReference>
<keyword evidence="2" id="KW-0238">DNA-binding</keyword>
<dbReference type="InterPro" id="IPR027417">
    <property type="entry name" value="P-loop_NTPase"/>
</dbReference>
<evidence type="ECO:0000256" key="3">
    <source>
        <dbReference type="ARBA" id="ARBA00023163"/>
    </source>
</evidence>
<dbReference type="PRINTS" id="PR00038">
    <property type="entry name" value="HTHLUXR"/>
</dbReference>
<proteinExistence type="predicted"/>
<dbReference type="CDD" id="cd06170">
    <property type="entry name" value="LuxR_C_like"/>
    <property type="match status" value="1"/>
</dbReference>
<dbReference type="AlphaFoldDB" id="A0A385Z748"/>
<evidence type="ECO:0000313" key="6">
    <source>
        <dbReference type="Proteomes" id="UP000265560"/>
    </source>
</evidence>
<reference evidence="6" key="1">
    <citation type="submission" date="2018-09" db="EMBL/GenBank/DDBJ databases">
        <authorList>
            <person name="Zhu H."/>
        </authorList>
    </citation>
    <scope>NUCLEOTIDE SEQUENCE [LARGE SCALE GENOMIC DNA]</scope>
    <source>
        <strain evidence="6">K2W31S-8</strain>
    </source>
</reference>
<evidence type="ECO:0000256" key="1">
    <source>
        <dbReference type="ARBA" id="ARBA00023015"/>
    </source>
</evidence>
<dbReference type="Pfam" id="PF25873">
    <property type="entry name" value="WHD_MalT"/>
    <property type="match status" value="1"/>
</dbReference>
<sequence length="915" mass="101081">MHSSPSPSGFSSAESISRILPAKLAPPMSAPSHLQRQKLLDLMIETGPARLVLIRAAAGFGKSTLMQQYYAHCLATGRAAIWFNLDVADNDLQRFVKHLNAGFDRLSEGQQAPQPVHPEQHSLSELSLDLLDRIAATETPFSLLLDEFEVIQNPQLLDFVRQLVENLPPNGRLVITSRSAPDIGLGRIRARGQLVEIGPSALRFSLDEATRFIREKHALQLRDNEIATLHRCTEGWAAAIFLATLSLHDRSDHAAFVSSFSGSNLELAEYLAEDILARQSEECRLFLMETSVLSQFCAPLCDAVTGRQDSQAMIEYLEKANLFLFPLDNDRSWFRYHSLFASFLSDALNRQHPGRAQHLHRAAASWYLSVDRPVPAIEALLRAGASAEAAVQIAAHVDELKDAGRARLLLRWLDQIPSAELDAHPKLLVAYAWTLVLSRRFQDAVPILHRLEAYETDGERQGYALEAETVRCLLLVMTERVEECCAAGLKQLDRLPPDELFQYGVVTNSLAFSMISTSRYDEARSLLSRALQRPAYRRSAYMRGLAGSMEGIIDLVQGRLGNALARLQTAAERHWNDTAGETLGGRPTIVVILSQALYEADELGETEQALLDILPYARDNSTPDQLIVSHVLLARLALLRGDRDQWLRYLAELEQLGQQVGSSRVVCTSWLERARVATLEGRLDAAEQALRSAELMSDWARPGLTLYASDVDLPSIVRWRLRIAQGDCAEPAAALAEAIVAAQGSQHHRRALKLRLLRAMALAGLHQDGAAFEELTLALRFASHEGFLRTFLDEGAPMAALLKRWAAAHQGKHQPSGIDAQFLATLLERIGSDRAAASTAAPGPGSHGEPLEALTAREIQVIRLLAEGHRNRVIAEKMFLSEFTVKSHLRNINAKLGAQGRTEAVAIARSRGLID</sequence>
<dbReference type="InterPro" id="IPR041617">
    <property type="entry name" value="TPR_MalT"/>
</dbReference>
<dbReference type="SUPFAM" id="SSF48452">
    <property type="entry name" value="TPR-like"/>
    <property type="match status" value="1"/>
</dbReference>
<evidence type="ECO:0000313" key="5">
    <source>
        <dbReference type="EMBL" id="AYC35129.1"/>
    </source>
</evidence>
<keyword evidence="3" id="KW-0804">Transcription</keyword>
<dbReference type="OrthoDB" id="1123107at2"/>
<dbReference type="Proteomes" id="UP000265560">
    <property type="component" value="Chromosome"/>
</dbReference>
<dbReference type="GO" id="GO:0003677">
    <property type="term" value="F:DNA binding"/>
    <property type="evidence" value="ECO:0007669"/>
    <property type="project" value="UniProtKB-KW"/>
</dbReference>
<dbReference type="Pfam" id="PF17874">
    <property type="entry name" value="TPR_MalT"/>
    <property type="match status" value="1"/>
</dbReference>
<dbReference type="InterPro" id="IPR016032">
    <property type="entry name" value="Sig_transdc_resp-reg_C-effctor"/>
</dbReference>
<protein>
    <submittedName>
        <fullName evidence="5">Helix-turn-helix transcriptional regulator</fullName>
    </submittedName>
</protein>
<keyword evidence="6" id="KW-1185">Reference proteome</keyword>
<dbReference type="InterPro" id="IPR011990">
    <property type="entry name" value="TPR-like_helical_dom_sf"/>
</dbReference>
<dbReference type="GO" id="GO:0006355">
    <property type="term" value="P:regulation of DNA-templated transcription"/>
    <property type="evidence" value="ECO:0007669"/>
    <property type="project" value="InterPro"/>
</dbReference>
<dbReference type="PANTHER" id="PTHR44688">
    <property type="entry name" value="DNA-BINDING TRANSCRIPTIONAL ACTIVATOR DEVR_DOSR"/>
    <property type="match status" value="1"/>
</dbReference>
<dbReference type="InterPro" id="IPR000792">
    <property type="entry name" value="Tscrpt_reg_LuxR_C"/>
</dbReference>
<dbReference type="Gene3D" id="1.25.40.10">
    <property type="entry name" value="Tetratricopeptide repeat domain"/>
    <property type="match status" value="1"/>
</dbReference>
<dbReference type="SUPFAM" id="SSF46894">
    <property type="entry name" value="C-terminal effector domain of the bipartite response regulators"/>
    <property type="match status" value="1"/>
</dbReference>
<organism evidence="5 6">
    <name type="scientific">Pseudomonas cavernae</name>
    <dbReference type="NCBI Taxonomy" id="2320867"/>
    <lineage>
        <taxon>Bacteria</taxon>
        <taxon>Pseudomonadati</taxon>
        <taxon>Pseudomonadota</taxon>
        <taxon>Gammaproteobacteria</taxon>
        <taxon>Pseudomonadales</taxon>
        <taxon>Pseudomonadaceae</taxon>
        <taxon>Pseudomonas</taxon>
    </lineage>
</organism>
<dbReference type="EMBL" id="CP032419">
    <property type="protein sequence ID" value="AYC35129.1"/>
    <property type="molecule type" value="Genomic_DNA"/>
</dbReference>
<dbReference type="PROSITE" id="PS50043">
    <property type="entry name" value="HTH_LUXR_2"/>
    <property type="match status" value="1"/>
</dbReference>
<dbReference type="InterPro" id="IPR036388">
    <property type="entry name" value="WH-like_DNA-bd_sf"/>
</dbReference>
<evidence type="ECO:0000256" key="2">
    <source>
        <dbReference type="ARBA" id="ARBA00023125"/>
    </source>
</evidence>
<dbReference type="PANTHER" id="PTHR44688:SF25">
    <property type="entry name" value="HTH LUXR-TYPE DOMAIN-CONTAINING PROTEIN"/>
    <property type="match status" value="1"/>
</dbReference>
<dbReference type="SMART" id="SM00421">
    <property type="entry name" value="HTH_LUXR"/>
    <property type="match status" value="1"/>
</dbReference>
<dbReference type="KEGG" id="pcav:D3880_17705"/>
<dbReference type="PROSITE" id="PS00622">
    <property type="entry name" value="HTH_LUXR_1"/>
    <property type="match status" value="1"/>
</dbReference>
<dbReference type="Pfam" id="PF00196">
    <property type="entry name" value="GerE"/>
    <property type="match status" value="1"/>
</dbReference>